<dbReference type="AlphaFoldDB" id="A0A9E5T4N1"/>
<feature type="domain" description="ABC-type transport auxiliary lipoprotein component" evidence="2">
    <location>
        <begin position="38"/>
        <end position="183"/>
    </location>
</feature>
<comment type="caution">
    <text evidence="3">The sequence shown here is derived from an EMBL/GenBank/DDBJ whole genome shotgun (WGS) entry which is preliminary data.</text>
</comment>
<protein>
    <submittedName>
        <fullName evidence="3">Membrane integrity-associated transporter subunit PqiC</fullName>
    </submittedName>
</protein>
<evidence type="ECO:0000256" key="1">
    <source>
        <dbReference type="SAM" id="SignalP"/>
    </source>
</evidence>
<keyword evidence="1" id="KW-0732">Signal</keyword>
<dbReference type="PROSITE" id="PS51257">
    <property type="entry name" value="PROKAR_LIPOPROTEIN"/>
    <property type="match status" value="1"/>
</dbReference>
<organism evidence="3 4">
    <name type="scientific">Pseudomaricurvus hydrocarbonicus</name>
    <dbReference type="NCBI Taxonomy" id="1470433"/>
    <lineage>
        <taxon>Bacteria</taxon>
        <taxon>Pseudomonadati</taxon>
        <taxon>Pseudomonadota</taxon>
        <taxon>Gammaproteobacteria</taxon>
        <taxon>Cellvibrionales</taxon>
        <taxon>Cellvibrionaceae</taxon>
        <taxon>Pseudomaricurvus</taxon>
    </lineage>
</organism>
<feature type="chain" id="PRO_5039073314" evidence="1">
    <location>
        <begin position="22"/>
        <end position="203"/>
    </location>
</feature>
<evidence type="ECO:0000313" key="3">
    <source>
        <dbReference type="EMBL" id="NHO68283.1"/>
    </source>
</evidence>
<accession>A0A9E5T4N1</accession>
<dbReference type="Pfam" id="PF03886">
    <property type="entry name" value="ABC_trans_aux"/>
    <property type="match status" value="1"/>
</dbReference>
<evidence type="ECO:0000313" key="4">
    <source>
        <dbReference type="Proteomes" id="UP000787472"/>
    </source>
</evidence>
<reference evidence="3" key="1">
    <citation type="submission" date="2020-03" db="EMBL/GenBank/DDBJ databases">
        <authorList>
            <person name="Guo F."/>
        </authorList>
    </citation>
    <scope>NUCLEOTIDE SEQUENCE</scope>
    <source>
        <strain evidence="3">JCM 30134</strain>
    </source>
</reference>
<feature type="signal peptide" evidence="1">
    <location>
        <begin position="1"/>
        <end position="21"/>
    </location>
</feature>
<keyword evidence="4" id="KW-1185">Reference proteome</keyword>
<gene>
    <name evidence="3" type="ORF">G8770_22255</name>
</gene>
<proteinExistence type="predicted"/>
<dbReference type="EMBL" id="JAAONZ010000027">
    <property type="protein sequence ID" value="NHO68283.1"/>
    <property type="molecule type" value="Genomic_DNA"/>
</dbReference>
<dbReference type="Proteomes" id="UP000787472">
    <property type="component" value="Unassembled WGS sequence"/>
</dbReference>
<dbReference type="RefSeq" id="WP_167192141.1">
    <property type="nucleotide sequence ID" value="NZ_JAAONZ010000027.1"/>
</dbReference>
<name>A0A9E5T4N1_9GAMM</name>
<dbReference type="Gene3D" id="3.40.50.10610">
    <property type="entry name" value="ABC-type transport auxiliary lipoprotein component"/>
    <property type="match status" value="1"/>
</dbReference>
<dbReference type="InterPro" id="IPR005586">
    <property type="entry name" value="ABC_trans_aux"/>
</dbReference>
<dbReference type="SUPFAM" id="SSF159594">
    <property type="entry name" value="XCC0632-like"/>
    <property type="match status" value="1"/>
</dbReference>
<sequence length="203" mass="22268">MHSTLRISLTAVLLVSLLASCGTTPPSNYYILRAHALPPSSSSSMSIGIGPIRVPEYLQTNVLATSQGGNRLDFVKENRWAEPLEAGINRVLSLNLAGLLQTQDVRSYPWNPRLPPDYALKVQVLELEATATHANLVVEWVLLRATDETSVRRRISQFSTALDNTQAETIASAYSELFYQLSELTAATIRQVADETTAQKSSP</sequence>
<evidence type="ECO:0000259" key="2">
    <source>
        <dbReference type="Pfam" id="PF03886"/>
    </source>
</evidence>